<organism evidence="1 2">
    <name type="scientific">Dallia pectoralis</name>
    <name type="common">Alaska blackfish</name>
    <dbReference type="NCBI Taxonomy" id="75939"/>
    <lineage>
        <taxon>Eukaryota</taxon>
        <taxon>Metazoa</taxon>
        <taxon>Chordata</taxon>
        <taxon>Craniata</taxon>
        <taxon>Vertebrata</taxon>
        <taxon>Euteleostomi</taxon>
        <taxon>Actinopterygii</taxon>
        <taxon>Neopterygii</taxon>
        <taxon>Teleostei</taxon>
        <taxon>Protacanthopterygii</taxon>
        <taxon>Esociformes</taxon>
        <taxon>Umbridae</taxon>
        <taxon>Dallia</taxon>
    </lineage>
</organism>
<dbReference type="EMBL" id="CM055743">
    <property type="protein sequence ID" value="KAJ8000374.1"/>
    <property type="molecule type" value="Genomic_DNA"/>
</dbReference>
<evidence type="ECO:0000313" key="2">
    <source>
        <dbReference type="Proteomes" id="UP001157502"/>
    </source>
</evidence>
<accession>A0ACC2G9L2</accession>
<keyword evidence="2" id="KW-1185">Reference proteome</keyword>
<comment type="caution">
    <text evidence="1">The sequence shown here is derived from an EMBL/GenBank/DDBJ whole genome shotgun (WGS) entry which is preliminary data.</text>
</comment>
<dbReference type="Proteomes" id="UP001157502">
    <property type="component" value="Chromosome 16"/>
</dbReference>
<sequence>MEVRYHREDMDYVKVLAQPTLLECQVWLVHHCQCQEEEFVTPQPAGPPPCRDQKASSQALPGPPQSRALMS</sequence>
<name>A0ACC2G9L2_DALPE</name>
<proteinExistence type="predicted"/>
<reference evidence="1" key="1">
    <citation type="submission" date="2021-05" db="EMBL/GenBank/DDBJ databases">
        <authorList>
            <person name="Pan Q."/>
            <person name="Jouanno E."/>
            <person name="Zahm M."/>
            <person name="Klopp C."/>
            <person name="Cabau C."/>
            <person name="Louis A."/>
            <person name="Berthelot C."/>
            <person name="Parey E."/>
            <person name="Roest Crollius H."/>
            <person name="Montfort J."/>
            <person name="Robinson-Rechavi M."/>
            <person name="Bouchez O."/>
            <person name="Lampietro C."/>
            <person name="Lopez Roques C."/>
            <person name="Donnadieu C."/>
            <person name="Postlethwait J."/>
            <person name="Bobe J."/>
            <person name="Dillon D."/>
            <person name="Chandos A."/>
            <person name="von Hippel F."/>
            <person name="Guiguen Y."/>
        </authorList>
    </citation>
    <scope>NUCLEOTIDE SEQUENCE</scope>
    <source>
        <strain evidence="1">YG-Jan2019</strain>
    </source>
</reference>
<gene>
    <name evidence="1" type="ORF">DPEC_G00204160</name>
</gene>
<evidence type="ECO:0000313" key="1">
    <source>
        <dbReference type="EMBL" id="KAJ8000374.1"/>
    </source>
</evidence>
<protein>
    <submittedName>
        <fullName evidence="1">Uncharacterized protein</fullName>
    </submittedName>
</protein>